<keyword evidence="10" id="KW-0249">Electron transport</keyword>
<keyword evidence="13" id="KW-0186">Copper</keyword>
<keyword evidence="12 18" id="KW-0408">Iron</keyword>
<feature type="transmembrane region" description="Helical" evidence="19">
    <location>
        <begin position="22"/>
        <end position="48"/>
    </location>
</feature>
<dbReference type="PROSITE" id="PS50857">
    <property type="entry name" value="COX2_CUA"/>
    <property type="match status" value="1"/>
</dbReference>
<keyword evidence="4" id="KW-0813">Transport</keyword>
<dbReference type="InterPro" id="IPR036909">
    <property type="entry name" value="Cyt_c-like_dom_sf"/>
</dbReference>
<evidence type="ECO:0000256" key="18">
    <source>
        <dbReference type="PROSITE-ProRule" id="PRU00433"/>
    </source>
</evidence>
<evidence type="ECO:0000256" key="11">
    <source>
        <dbReference type="ARBA" id="ARBA00022989"/>
    </source>
</evidence>
<evidence type="ECO:0000256" key="14">
    <source>
        <dbReference type="ARBA" id="ARBA00023136"/>
    </source>
</evidence>
<evidence type="ECO:0000256" key="13">
    <source>
        <dbReference type="ARBA" id="ARBA00023008"/>
    </source>
</evidence>
<dbReference type="GO" id="GO:0020037">
    <property type="term" value="F:heme binding"/>
    <property type="evidence" value="ECO:0007669"/>
    <property type="project" value="InterPro"/>
</dbReference>
<dbReference type="CDD" id="cd13915">
    <property type="entry name" value="CuRO_HCO_II_like_2"/>
    <property type="match status" value="1"/>
</dbReference>
<name>M2TRP6_9SPHN</name>
<evidence type="ECO:0000256" key="10">
    <source>
        <dbReference type="ARBA" id="ARBA00022982"/>
    </source>
</evidence>
<dbReference type="OrthoDB" id="9781261at2"/>
<evidence type="ECO:0000256" key="12">
    <source>
        <dbReference type="ARBA" id="ARBA00023004"/>
    </source>
</evidence>
<dbReference type="InterPro" id="IPR002429">
    <property type="entry name" value="CcO_II-like_C"/>
</dbReference>
<evidence type="ECO:0000256" key="2">
    <source>
        <dbReference type="ARBA" id="ARBA00007866"/>
    </source>
</evidence>
<keyword evidence="11 19" id="KW-1133">Transmembrane helix</keyword>
<dbReference type="SUPFAM" id="SSF46626">
    <property type="entry name" value="Cytochrome c"/>
    <property type="match status" value="1"/>
</dbReference>
<keyword evidence="5 18" id="KW-0349">Heme</keyword>
<feature type="domain" description="Cytochrome oxidase subunit II copper A binding" evidence="20">
    <location>
        <begin position="97"/>
        <end position="209"/>
    </location>
</feature>
<proteinExistence type="inferred from homology"/>
<dbReference type="EC" id="7.1.1.9" evidence="3"/>
<dbReference type="PROSITE" id="PS51007">
    <property type="entry name" value="CYTC"/>
    <property type="match status" value="1"/>
</dbReference>
<comment type="similarity">
    <text evidence="2">Belongs to the cytochrome c oxidase subunit 2 family.</text>
</comment>
<keyword evidence="6" id="KW-0679">Respiratory chain</keyword>
<evidence type="ECO:0000256" key="9">
    <source>
        <dbReference type="ARBA" id="ARBA00022967"/>
    </source>
</evidence>
<dbReference type="EMBL" id="AMRV01000001">
    <property type="protein sequence ID" value="EMD84451.1"/>
    <property type="molecule type" value="Genomic_DNA"/>
</dbReference>
<dbReference type="GO" id="GO:0016020">
    <property type="term" value="C:membrane"/>
    <property type="evidence" value="ECO:0007669"/>
    <property type="project" value="UniProtKB-SubCell"/>
</dbReference>
<evidence type="ECO:0000256" key="7">
    <source>
        <dbReference type="ARBA" id="ARBA00022692"/>
    </source>
</evidence>
<dbReference type="InterPro" id="IPR036257">
    <property type="entry name" value="Cyt_c_oxidase_su2_TM_sf"/>
</dbReference>
<evidence type="ECO:0000256" key="19">
    <source>
        <dbReference type="SAM" id="Phobius"/>
    </source>
</evidence>
<dbReference type="Gene3D" id="1.10.287.90">
    <property type="match status" value="1"/>
</dbReference>
<evidence type="ECO:0000256" key="5">
    <source>
        <dbReference type="ARBA" id="ARBA00022617"/>
    </source>
</evidence>
<comment type="catalytic activity">
    <reaction evidence="17">
        <text>4 Fe(II)-[cytochrome c] + O2 + 8 H(+)(in) = 4 Fe(III)-[cytochrome c] + 2 H2O + 4 H(+)(out)</text>
        <dbReference type="Rhea" id="RHEA:11436"/>
        <dbReference type="Rhea" id="RHEA-COMP:10350"/>
        <dbReference type="Rhea" id="RHEA-COMP:14399"/>
        <dbReference type="ChEBI" id="CHEBI:15377"/>
        <dbReference type="ChEBI" id="CHEBI:15378"/>
        <dbReference type="ChEBI" id="CHEBI:15379"/>
        <dbReference type="ChEBI" id="CHEBI:29033"/>
        <dbReference type="ChEBI" id="CHEBI:29034"/>
        <dbReference type="EC" id="7.1.1.9"/>
    </reaction>
</comment>
<dbReference type="GO" id="GO:0042773">
    <property type="term" value="P:ATP synthesis coupled electron transport"/>
    <property type="evidence" value="ECO:0007669"/>
    <property type="project" value="TreeGrafter"/>
</dbReference>
<evidence type="ECO:0000259" key="20">
    <source>
        <dbReference type="PROSITE" id="PS50857"/>
    </source>
</evidence>
<dbReference type="InterPro" id="IPR008972">
    <property type="entry name" value="Cupredoxin"/>
</dbReference>
<dbReference type="GO" id="GO:0004129">
    <property type="term" value="F:cytochrome-c oxidase activity"/>
    <property type="evidence" value="ECO:0007669"/>
    <property type="project" value="UniProtKB-EC"/>
</dbReference>
<dbReference type="PANTHER" id="PTHR22888">
    <property type="entry name" value="CYTOCHROME C OXIDASE, SUBUNIT II"/>
    <property type="match status" value="1"/>
</dbReference>
<evidence type="ECO:0000259" key="21">
    <source>
        <dbReference type="PROSITE" id="PS51007"/>
    </source>
</evidence>
<dbReference type="PATRIC" id="fig|1234595.3.peg.380"/>
<dbReference type="InterPro" id="IPR001505">
    <property type="entry name" value="Copper_CuA"/>
</dbReference>
<evidence type="ECO:0000313" key="22">
    <source>
        <dbReference type="EMBL" id="EMD84451.1"/>
    </source>
</evidence>
<dbReference type="SUPFAM" id="SSF81464">
    <property type="entry name" value="Cytochrome c oxidase subunit II-like, transmembrane region"/>
    <property type="match status" value="1"/>
</dbReference>
<evidence type="ECO:0000256" key="16">
    <source>
        <dbReference type="ARBA" id="ARBA00031399"/>
    </source>
</evidence>
<comment type="subcellular location">
    <subcellularLocation>
        <location evidence="1">Membrane</location>
        <topology evidence="1">Multi-pass membrane protein</topology>
    </subcellularLocation>
</comment>
<protein>
    <recommendedName>
        <fullName evidence="3">cytochrome-c oxidase</fullName>
        <ecNumber evidence="3">7.1.1.9</ecNumber>
    </recommendedName>
    <alternativeName>
        <fullName evidence="16">Cytochrome aa3 subunit 2</fullName>
    </alternativeName>
</protein>
<dbReference type="NCBIfam" id="TIGR02866">
    <property type="entry name" value="CoxB"/>
    <property type="match status" value="1"/>
</dbReference>
<dbReference type="Gene3D" id="2.60.40.420">
    <property type="entry name" value="Cupredoxins - blue copper proteins"/>
    <property type="match status" value="1"/>
</dbReference>
<dbReference type="Gene3D" id="1.10.760.10">
    <property type="entry name" value="Cytochrome c-like domain"/>
    <property type="match status" value="1"/>
</dbReference>
<comment type="function">
    <text evidence="15">Subunits I and II form the functional core of the enzyme complex. Electrons originating in cytochrome c are transferred via heme a and Cu(A) to the binuclear center formed by heme a3 and Cu(B).</text>
</comment>
<keyword evidence="9" id="KW-1278">Translocase</keyword>
<accession>M2TRP6</accession>
<evidence type="ECO:0000313" key="23">
    <source>
        <dbReference type="Proteomes" id="UP000011717"/>
    </source>
</evidence>
<evidence type="ECO:0000256" key="1">
    <source>
        <dbReference type="ARBA" id="ARBA00004141"/>
    </source>
</evidence>
<keyword evidence="7 19" id="KW-0812">Transmembrane</keyword>
<dbReference type="Pfam" id="PF00116">
    <property type="entry name" value="COX2"/>
    <property type="match status" value="1"/>
</dbReference>
<evidence type="ECO:0000256" key="4">
    <source>
        <dbReference type="ARBA" id="ARBA00022448"/>
    </source>
</evidence>
<dbReference type="GO" id="GO:0005507">
    <property type="term" value="F:copper ion binding"/>
    <property type="evidence" value="ECO:0007669"/>
    <property type="project" value="InterPro"/>
</dbReference>
<evidence type="ECO:0000256" key="6">
    <source>
        <dbReference type="ARBA" id="ARBA00022660"/>
    </source>
</evidence>
<keyword evidence="23" id="KW-1185">Reference proteome</keyword>
<dbReference type="SUPFAM" id="SSF49503">
    <property type="entry name" value="Cupredoxins"/>
    <property type="match status" value="1"/>
</dbReference>
<dbReference type="InterPro" id="IPR045187">
    <property type="entry name" value="CcO_II"/>
</dbReference>
<dbReference type="PANTHER" id="PTHR22888:SF9">
    <property type="entry name" value="CYTOCHROME C OXIDASE SUBUNIT 2"/>
    <property type="match status" value="1"/>
</dbReference>
<dbReference type="PROSITE" id="PS00078">
    <property type="entry name" value="COX2"/>
    <property type="match status" value="1"/>
</dbReference>
<evidence type="ECO:0000256" key="8">
    <source>
        <dbReference type="ARBA" id="ARBA00022723"/>
    </source>
</evidence>
<keyword evidence="8 18" id="KW-0479">Metal-binding</keyword>
<evidence type="ECO:0000256" key="3">
    <source>
        <dbReference type="ARBA" id="ARBA00012949"/>
    </source>
</evidence>
<comment type="caution">
    <text evidence="22">The sequence shown here is derived from an EMBL/GenBank/DDBJ whole genome shotgun (WGS) entry which is preliminary data.</text>
</comment>
<organism evidence="22 23">
    <name type="scientific">Pacificimonas flava</name>
    <dbReference type="NCBI Taxonomy" id="1234595"/>
    <lineage>
        <taxon>Bacteria</taxon>
        <taxon>Pseudomonadati</taxon>
        <taxon>Pseudomonadota</taxon>
        <taxon>Alphaproteobacteria</taxon>
        <taxon>Sphingomonadales</taxon>
        <taxon>Sphingosinicellaceae</taxon>
        <taxon>Pacificimonas</taxon>
    </lineage>
</organism>
<dbReference type="Proteomes" id="UP000011717">
    <property type="component" value="Unassembled WGS sequence"/>
</dbReference>
<dbReference type="RefSeq" id="WP_008599805.1">
    <property type="nucleotide sequence ID" value="NZ_AMRV01000001.1"/>
</dbReference>
<dbReference type="InterPro" id="IPR009056">
    <property type="entry name" value="Cyt_c-like_dom"/>
</dbReference>
<sequence>MSFVTPLWPPQASAYAEQVDRLFLGFSALTVLLVLPVFILIGIFALKYRRGRDVDRTHRTRGSVWLETSWAAGPFLLVLGFFAWGVALYVDAQTEPVGALEISGTAKQWMWKFSHHPGGQREINELHVPAGEPVKITLTSQDVIHSLYLPALRLKQDVLPGRYTTLSFTADRPGTYALRCAEFCGANHAVMGGRIVVQTPRDYAQWLSRSGADKSLAERGKLLFRQYGCSGCHGPASSVKAPDLAGLYGRPVSLESGETIIADDQYIRDSILFPHRAIAAGYPPIMPTFRNVIEEEDLIALTAFIRNTRAEDWREEE</sequence>
<feature type="transmembrane region" description="Helical" evidence="19">
    <location>
        <begin position="69"/>
        <end position="90"/>
    </location>
</feature>
<reference evidence="22 23" key="1">
    <citation type="journal article" date="2013" name="Genome Announc.">
        <title>Draft Genome Sequence of Strain JLT2015T, Belonging to the Family Sphingomonadaceae of the Alphaproteobacteria.</title>
        <authorList>
            <person name="Tang K."/>
            <person name="Liu K."/>
            <person name="Li S."/>
            <person name="Jiao N."/>
        </authorList>
    </citation>
    <scope>NUCLEOTIDE SEQUENCE [LARGE SCALE GENOMIC DNA]</scope>
    <source>
        <strain evidence="22 23">JLT2015</strain>
    </source>
</reference>
<dbReference type="InterPro" id="IPR014222">
    <property type="entry name" value="Cyt_c_oxidase_su2"/>
</dbReference>
<gene>
    <name evidence="22" type="ORF">C725_0381</name>
</gene>
<keyword evidence="14 19" id="KW-0472">Membrane</keyword>
<dbReference type="AlphaFoldDB" id="M2TRP6"/>
<evidence type="ECO:0000256" key="15">
    <source>
        <dbReference type="ARBA" id="ARBA00024688"/>
    </source>
</evidence>
<evidence type="ECO:0000256" key="17">
    <source>
        <dbReference type="ARBA" id="ARBA00047816"/>
    </source>
</evidence>
<dbReference type="GO" id="GO:0016491">
    <property type="term" value="F:oxidoreductase activity"/>
    <property type="evidence" value="ECO:0007669"/>
    <property type="project" value="InterPro"/>
</dbReference>
<dbReference type="Pfam" id="PF00034">
    <property type="entry name" value="Cytochrom_C"/>
    <property type="match status" value="1"/>
</dbReference>
<feature type="domain" description="Cytochrome c" evidence="21">
    <location>
        <begin position="215"/>
        <end position="309"/>
    </location>
</feature>